<dbReference type="STRING" id="337451.A0A3S3R1G8"/>
<keyword evidence="1" id="KW-0675">Receptor</keyword>
<organism evidence="1 2">
    <name type="scientific">Cinnamomum micranthum f. kanehirae</name>
    <dbReference type="NCBI Taxonomy" id="337451"/>
    <lineage>
        <taxon>Eukaryota</taxon>
        <taxon>Viridiplantae</taxon>
        <taxon>Streptophyta</taxon>
        <taxon>Embryophyta</taxon>
        <taxon>Tracheophyta</taxon>
        <taxon>Spermatophyta</taxon>
        <taxon>Magnoliopsida</taxon>
        <taxon>Magnoliidae</taxon>
        <taxon>Laurales</taxon>
        <taxon>Lauraceae</taxon>
        <taxon>Cinnamomum</taxon>
    </lineage>
</organism>
<sequence>MSTWDAVTLTFASIARDDDVSLGAIIDSTSRAGKEEKIGIEMAIEDYCNSTGFKPILHVRDSGGDPLEAFYMGMSLMLKNMLQIAGT</sequence>
<protein>
    <submittedName>
        <fullName evidence="1">Glutamate receptor 2.1-like protein</fullName>
    </submittedName>
</protein>
<name>A0A3S3R1G8_9MAGN</name>
<reference evidence="1 2" key="1">
    <citation type="journal article" date="2019" name="Nat. Plants">
        <title>Stout camphor tree genome fills gaps in understanding of flowering plant genome evolution.</title>
        <authorList>
            <person name="Chaw S.M."/>
            <person name="Liu Y.C."/>
            <person name="Wu Y.W."/>
            <person name="Wang H.Y."/>
            <person name="Lin C.I."/>
            <person name="Wu C.S."/>
            <person name="Ke H.M."/>
            <person name="Chang L.Y."/>
            <person name="Hsu C.Y."/>
            <person name="Yang H.T."/>
            <person name="Sudianto E."/>
            <person name="Hsu M.H."/>
            <person name="Wu K.P."/>
            <person name="Wang L.N."/>
            <person name="Leebens-Mack J.H."/>
            <person name="Tsai I.J."/>
        </authorList>
    </citation>
    <scope>NUCLEOTIDE SEQUENCE [LARGE SCALE GENOMIC DNA]</scope>
    <source>
        <strain evidence="2">cv. Chaw 1501</strain>
        <tissue evidence="1">Young leaves</tissue>
    </source>
</reference>
<dbReference type="AlphaFoldDB" id="A0A3S3R1G8"/>
<comment type="caution">
    <text evidence="1">The sequence shown here is derived from an EMBL/GenBank/DDBJ whole genome shotgun (WGS) entry which is preliminary data.</text>
</comment>
<dbReference type="OrthoDB" id="5984008at2759"/>
<gene>
    <name evidence="1" type="ORF">CKAN_02218400</name>
</gene>
<evidence type="ECO:0000313" key="2">
    <source>
        <dbReference type="Proteomes" id="UP000283530"/>
    </source>
</evidence>
<evidence type="ECO:0000313" key="1">
    <source>
        <dbReference type="EMBL" id="RWR92955.1"/>
    </source>
</evidence>
<dbReference type="Proteomes" id="UP000283530">
    <property type="component" value="Unassembled WGS sequence"/>
</dbReference>
<keyword evidence="2" id="KW-1185">Reference proteome</keyword>
<proteinExistence type="predicted"/>
<dbReference type="EMBL" id="QPKB01000009">
    <property type="protein sequence ID" value="RWR92955.1"/>
    <property type="molecule type" value="Genomic_DNA"/>
</dbReference>
<accession>A0A3S3R1G8</accession>